<accession>A0ABS5RKN0</accession>
<keyword evidence="3" id="KW-1185">Reference proteome</keyword>
<sequence>MSAPATWSWLVAGYALLLLVFAWGFDRMARHTSERAAQWRTGKFVYHEDHDAWKCPEDQWLWPTSYDSESRVMRYRATPSICNVCPVKDTCTTSMHGREITRAVDPWPHSETGRFHRGIACAVAGFGVIMPLAGLVSNHGAGDLLVLFGAVAVVIAGGIPLARHLWKSPGNAPDDSPEHARQLHLKAELEAKAAAVIDKYSTQWGSFTDKSAKTEQKDAVK</sequence>
<evidence type="ECO:0000313" key="2">
    <source>
        <dbReference type="EMBL" id="MBS9534858.1"/>
    </source>
</evidence>
<proteinExistence type="predicted"/>
<feature type="transmembrane region" description="Helical" evidence="1">
    <location>
        <begin position="6"/>
        <end position="25"/>
    </location>
</feature>
<feature type="transmembrane region" description="Helical" evidence="1">
    <location>
        <begin position="144"/>
        <end position="162"/>
    </location>
</feature>
<protein>
    <recommendedName>
        <fullName evidence="4">Transposase</fullName>
    </recommendedName>
</protein>
<keyword evidence="1" id="KW-0472">Membrane</keyword>
<evidence type="ECO:0000313" key="3">
    <source>
        <dbReference type="Proteomes" id="UP001519535"/>
    </source>
</evidence>
<name>A0ABS5RKN0_9MYCO</name>
<keyword evidence="1" id="KW-0812">Transmembrane</keyword>
<dbReference type="Proteomes" id="UP001519535">
    <property type="component" value="Unassembled WGS sequence"/>
</dbReference>
<dbReference type="EMBL" id="JAHCLR010000031">
    <property type="protein sequence ID" value="MBS9534858.1"/>
    <property type="molecule type" value="Genomic_DNA"/>
</dbReference>
<keyword evidence="1" id="KW-1133">Transmembrane helix</keyword>
<organism evidence="2 3">
    <name type="scientific">Mycolicibacter acidiphilus</name>
    <dbReference type="NCBI Taxonomy" id="2835306"/>
    <lineage>
        <taxon>Bacteria</taxon>
        <taxon>Bacillati</taxon>
        <taxon>Actinomycetota</taxon>
        <taxon>Actinomycetes</taxon>
        <taxon>Mycobacteriales</taxon>
        <taxon>Mycobacteriaceae</taxon>
        <taxon>Mycolicibacter</taxon>
    </lineage>
</organism>
<evidence type="ECO:0000256" key="1">
    <source>
        <dbReference type="SAM" id="Phobius"/>
    </source>
</evidence>
<evidence type="ECO:0008006" key="4">
    <source>
        <dbReference type="Google" id="ProtNLM"/>
    </source>
</evidence>
<comment type="caution">
    <text evidence="2">The sequence shown here is derived from an EMBL/GenBank/DDBJ whole genome shotgun (WGS) entry which is preliminary data.</text>
</comment>
<reference evidence="2 3" key="1">
    <citation type="submission" date="2021-05" db="EMBL/GenBank/DDBJ databases">
        <title>Mycobacterium acidophilum sp. nov., an extremely acid-tolerant member of the genus Mycobacterium.</title>
        <authorList>
            <person name="Xia J."/>
        </authorList>
    </citation>
    <scope>NUCLEOTIDE SEQUENCE [LARGE SCALE GENOMIC DNA]</scope>
    <source>
        <strain evidence="2 3">M1</strain>
    </source>
</reference>
<feature type="transmembrane region" description="Helical" evidence="1">
    <location>
        <begin position="119"/>
        <end position="138"/>
    </location>
</feature>
<gene>
    <name evidence="2" type="ORF">KIH27_14795</name>
</gene>
<dbReference type="RefSeq" id="WP_214093726.1">
    <property type="nucleotide sequence ID" value="NZ_JAHCLR010000031.1"/>
</dbReference>